<accession>A0ABT1QVI2</accession>
<dbReference type="Proteomes" id="UP001165498">
    <property type="component" value="Unassembled WGS sequence"/>
</dbReference>
<evidence type="ECO:0000256" key="1">
    <source>
        <dbReference type="SAM" id="SignalP"/>
    </source>
</evidence>
<keyword evidence="1" id="KW-0732">Signal</keyword>
<evidence type="ECO:0000313" key="2">
    <source>
        <dbReference type="EMBL" id="MCQ4166292.1"/>
    </source>
</evidence>
<keyword evidence="3" id="KW-1185">Reference proteome</keyword>
<comment type="caution">
    <text evidence="2">The sequence shown here is derived from an EMBL/GenBank/DDBJ whole genome shotgun (WGS) entry which is preliminary data.</text>
</comment>
<dbReference type="EMBL" id="JANFQO010000015">
    <property type="protein sequence ID" value="MCQ4166292.1"/>
    <property type="molecule type" value="Genomic_DNA"/>
</dbReference>
<gene>
    <name evidence="2" type="ORF">NM961_16360</name>
</gene>
<name>A0ABT1QVI2_9GAMM</name>
<organism evidence="2 3">
    <name type="scientific">Tahibacter harae</name>
    <dbReference type="NCBI Taxonomy" id="2963937"/>
    <lineage>
        <taxon>Bacteria</taxon>
        <taxon>Pseudomonadati</taxon>
        <taxon>Pseudomonadota</taxon>
        <taxon>Gammaproteobacteria</taxon>
        <taxon>Lysobacterales</taxon>
        <taxon>Rhodanobacteraceae</taxon>
        <taxon>Tahibacter</taxon>
    </lineage>
</organism>
<feature type="signal peptide" evidence="1">
    <location>
        <begin position="1"/>
        <end position="24"/>
    </location>
</feature>
<protein>
    <recommendedName>
        <fullName evidence="4">DUF1579 domain-containing protein</fullName>
    </recommendedName>
</protein>
<proteinExistence type="predicted"/>
<sequence>MQKPSWIRAAAALLALLSASPACAAQAPPAAPPPRDGQRDFDFEVGVWNTRLKRLAQPLSGSQEWLAYEGTTTVSKVLDGRANLVELSVKGAAGTLEGLSLRLYNPVSRQWSLNFANIRSGVLAHPSVGGFKDARGEFYSQEEFGGRTILVRFVISAITRDSVHFEQAFSDDGGRNWEVNWIADDRRVR</sequence>
<feature type="chain" id="PRO_5046467420" description="DUF1579 domain-containing protein" evidence="1">
    <location>
        <begin position="25"/>
        <end position="189"/>
    </location>
</feature>
<dbReference type="RefSeq" id="WP_255915481.1">
    <property type="nucleotide sequence ID" value="NZ_JANFQO010000015.1"/>
</dbReference>
<evidence type="ECO:0008006" key="4">
    <source>
        <dbReference type="Google" id="ProtNLM"/>
    </source>
</evidence>
<reference evidence="2" key="1">
    <citation type="submission" date="2022-07" db="EMBL/GenBank/DDBJ databases">
        <title>Tahibacter sp., a new gammaproteobacterium isolated from the silt sample collected at pig farm.</title>
        <authorList>
            <person name="Chen H."/>
        </authorList>
    </citation>
    <scope>NUCLEOTIDE SEQUENCE</scope>
    <source>
        <strain evidence="2">P2K</strain>
    </source>
</reference>
<evidence type="ECO:0000313" key="3">
    <source>
        <dbReference type="Proteomes" id="UP001165498"/>
    </source>
</evidence>